<evidence type="ECO:0000313" key="2">
    <source>
        <dbReference type="Proteomes" id="UP000828390"/>
    </source>
</evidence>
<dbReference type="EMBL" id="JAIWYP010000001">
    <property type="protein sequence ID" value="KAH3880041.1"/>
    <property type="molecule type" value="Genomic_DNA"/>
</dbReference>
<reference evidence="1" key="1">
    <citation type="journal article" date="2019" name="bioRxiv">
        <title>The Genome of the Zebra Mussel, Dreissena polymorpha: A Resource for Invasive Species Research.</title>
        <authorList>
            <person name="McCartney M.A."/>
            <person name="Auch B."/>
            <person name="Kono T."/>
            <person name="Mallez S."/>
            <person name="Zhang Y."/>
            <person name="Obille A."/>
            <person name="Becker A."/>
            <person name="Abrahante J.E."/>
            <person name="Garbe J."/>
            <person name="Badalamenti J.P."/>
            <person name="Herman A."/>
            <person name="Mangelson H."/>
            <person name="Liachko I."/>
            <person name="Sullivan S."/>
            <person name="Sone E.D."/>
            <person name="Koren S."/>
            <person name="Silverstein K.A.T."/>
            <person name="Beckman K.B."/>
            <person name="Gohl D.M."/>
        </authorList>
    </citation>
    <scope>NUCLEOTIDE SEQUENCE</scope>
    <source>
        <strain evidence="1">Duluth1</strain>
        <tissue evidence="1">Whole animal</tissue>
    </source>
</reference>
<comment type="caution">
    <text evidence="1">The sequence shown here is derived from an EMBL/GenBank/DDBJ whole genome shotgun (WGS) entry which is preliminary data.</text>
</comment>
<dbReference type="Proteomes" id="UP000828390">
    <property type="component" value="Unassembled WGS sequence"/>
</dbReference>
<gene>
    <name evidence="1" type="ORF">DPMN_003953</name>
</gene>
<dbReference type="AlphaFoldDB" id="A0A9D4MPE3"/>
<keyword evidence="2" id="KW-1185">Reference proteome</keyword>
<protein>
    <submittedName>
        <fullName evidence="1">Uncharacterized protein</fullName>
    </submittedName>
</protein>
<organism evidence="1 2">
    <name type="scientific">Dreissena polymorpha</name>
    <name type="common">Zebra mussel</name>
    <name type="synonym">Mytilus polymorpha</name>
    <dbReference type="NCBI Taxonomy" id="45954"/>
    <lineage>
        <taxon>Eukaryota</taxon>
        <taxon>Metazoa</taxon>
        <taxon>Spiralia</taxon>
        <taxon>Lophotrochozoa</taxon>
        <taxon>Mollusca</taxon>
        <taxon>Bivalvia</taxon>
        <taxon>Autobranchia</taxon>
        <taxon>Heteroconchia</taxon>
        <taxon>Euheterodonta</taxon>
        <taxon>Imparidentia</taxon>
        <taxon>Neoheterodontei</taxon>
        <taxon>Myida</taxon>
        <taxon>Dreissenoidea</taxon>
        <taxon>Dreissenidae</taxon>
        <taxon>Dreissena</taxon>
    </lineage>
</organism>
<reference evidence="1" key="2">
    <citation type="submission" date="2020-11" db="EMBL/GenBank/DDBJ databases">
        <authorList>
            <person name="McCartney M.A."/>
            <person name="Auch B."/>
            <person name="Kono T."/>
            <person name="Mallez S."/>
            <person name="Becker A."/>
            <person name="Gohl D.M."/>
            <person name="Silverstein K.A.T."/>
            <person name="Koren S."/>
            <person name="Bechman K.B."/>
            <person name="Herman A."/>
            <person name="Abrahante J.E."/>
            <person name="Garbe J."/>
        </authorList>
    </citation>
    <scope>NUCLEOTIDE SEQUENCE</scope>
    <source>
        <strain evidence="1">Duluth1</strain>
        <tissue evidence="1">Whole animal</tissue>
    </source>
</reference>
<proteinExistence type="predicted"/>
<evidence type="ECO:0000313" key="1">
    <source>
        <dbReference type="EMBL" id="KAH3880041.1"/>
    </source>
</evidence>
<sequence length="57" mass="6120">MPTVVLLDLLSTSPAHSGRVYNHRLVHGIKVPTPTARVAEVLVAGLPFSSARTQMKV</sequence>
<accession>A0A9D4MPE3</accession>
<name>A0A9D4MPE3_DREPO</name>